<organism evidence="1 2">
    <name type="scientific">Akkermansia glycaniphila</name>
    <dbReference type="NCBI Taxonomy" id="1679444"/>
    <lineage>
        <taxon>Bacteria</taxon>
        <taxon>Pseudomonadati</taxon>
        <taxon>Verrucomicrobiota</taxon>
        <taxon>Verrucomicrobiia</taxon>
        <taxon>Verrucomicrobiales</taxon>
        <taxon>Akkermansiaceae</taxon>
        <taxon>Akkermansia</taxon>
    </lineage>
</organism>
<keyword evidence="1" id="KW-0808">Transferase</keyword>
<dbReference type="RefSeq" id="WP_067777432.1">
    <property type="nucleotide sequence ID" value="NZ_LIGX01000035.1"/>
</dbReference>
<keyword evidence="2" id="KW-1185">Reference proteome</keyword>
<gene>
    <name evidence="1" type="ORF">PYTT_1480</name>
</gene>
<evidence type="ECO:0000313" key="2">
    <source>
        <dbReference type="Proteomes" id="UP000176204"/>
    </source>
</evidence>
<dbReference type="EMBL" id="LT629973">
    <property type="protein sequence ID" value="SEH88962.1"/>
    <property type="molecule type" value="Genomic_DNA"/>
</dbReference>
<name>A0A1H6LK17_9BACT</name>
<dbReference type="STRING" id="1679444.PYTT_1480"/>
<accession>A0A1H6LK17</accession>
<dbReference type="GO" id="GO:0032259">
    <property type="term" value="P:methylation"/>
    <property type="evidence" value="ECO:0007669"/>
    <property type="project" value="UniProtKB-KW"/>
</dbReference>
<dbReference type="GO" id="GO:0008168">
    <property type="term" value="F:methyltransferase activity"/>
    <property type="evidence" value="ECO:0007669"/>
    <property type="project" value="UniProtKB-KW"/>
</dbReference>
<dbReference type="Gene3D" id="3.40.50.150">
    <property type="entry name" value="Vaccinia Virus protein VP39"/>
    <property type="match status" value="1"/>
</dbReference>
<keyword evidence="1" id="KW-0489">Methyltransferase</keyword>
<dbReference type="AlphaFoldDB" id="A0A1H6LK17"/>
<dbReference type="OrthoDB" id="189256at2"/>
<protein>
    <submittedName>
        <fullName evidence="1">S-adenosyl-l-methionine-dependent methyltransferase</fullName>
    </submittedName>
</protein>
<dbReference type="Proteomes" id="UP000176204">
    <property type="component" value="Chromosome I"/>
</dbReference>
<evidence type="ECO:0000313" key="1">
    <source>
        <dbReference type="EMBL" id="SEH88962.1"/>
    </source>
</evidence>
<proteinExistence type="predicted"/>
<dbReference type="InterPro" id="IPR029063">
    <property type="entry name" value="SAM-dependent_MTases_sf"/>
</dbReference>
<dbReference type="SUPFAM" id="SSF53335">
    <property type="entry name" value="S-adenosyl-L-methionine-dependent methyltransferases"/>
    <property type="match status" value="1"/>
</dbReference>
<dbReference type="KEGG" id="agl:PYTT_1480"/>
<sequence>MKPLTRIAETSSQDGLSWELWERDGQFFLLHDGVQYASAFSHGSDDAMAEMAMSPITRANQPTLLFAGVGLGFPLAAAVACTQKEKASFIVAEPCPELVRWQTQYLDALHPGLWDDNRISVEKMSAVEVARRRSGSLHAIIVKSTHARYALSMGEASDFFGALKGGGLLLISLSKPDKRLEGLLRRAGFEVTTTSVPASHKGKQAKFHTIVLARRGRFVPFAQK</sequence>
<reference evidence="2" key="1">
    <citation type="submission" date="2016-09" db="EMBL/GenBank/DDBJ databases">
        <authorList>
            <person name="Koehorst J."/>
        </authorList>
    </citation>
    <scope>NUCLEOTIDE SEQUENCE [LARGE SCALE GENOMIC DNA]</scope>
</reference>